<evidence type="ECO:0000313" key="1">
    <source>
        <dbReference type="EMBL" id="EFJ43694.1"/>
    </source>
</evidence>
<dbReference type="KEGG" id="vcn:VOLCADRAFT_96081"/>
<reference evidence="1 2" key="1">
    <citation type="journal article" date="2010" name="Science">
        <title>Genomic analysis of organismal complexity in the multicellular green alga Volvox carteri.</title>
        <authorList>
            <person name="Prochnik S.E."/>
            <person name="Umen J."/>
            <person name="Nedelcu A.M."/>
            <person name="Hallmann A."/>
            <person name="Miller S.M."/>
            <person name="Nishii I."/>
            <person name="Ferris P."/>
            <person name="Kuo A."/>
            <person name="Mitros T."/>
            <person name="Fritz-Laylin L.K."/>
            <person name="Hellsten U."/>
            <person name="Chapman J."/>
            <person name="Simakov O."/>
            <person name="Rensing S.A."/>
            <person name="Terry A."/>
            <person name="Pangilinan J."/>
            <person name="Kapitonov V."/>
            <person name="Jurka J."/>
            <person name="Salamov A."/>
            <person name="Shapiro H."/>
            <person name="Schmutz J."/>
            <person name="Grimwood J."/>
            <person name="Lindquist E."/>
            <person name="Lucas S."/>
            <person name="Grigoriev I.V."/>
            <person name="Schmitt R."/>
            <person name="Kirk D."/>
            <person name="Rokhsar D.S."/>
        </authorList>
    </citation>
    <scope>NUCLEOTIDE SEQUENCE [LARGE SCALE GENOMIC DNA]</scope>
    <source>
        <strain evidence="2">f. Nagariensis / Eve</strain>
    </source>
</reference>
<dbReference type="RefSeq" id="XP_002955175.1">
    <property type="nucleotide sequence ID" value="XM_002955129.1"/>
</dbReference>
<dbReference type="GeneID" id="9626333"/>
<evidence type="ECO:0000313" key="2">
    <source>
        <dbReference type="Proteomes" id="UP000001058"/>
    </source>
</evidence>
<proteinExistence type="predicted"/>
<gene>
    <name evidence="1" type="ORF">VOLCADRAFT_96081</name>
</gene>
<organism evidence="2">
    <name type="scientific">Volvox carteri f. nagariensis</name>
    <dbReference type="NCBI Taxonomy" id="3068"/>
    <lineage>
        <taxon>Eukaryota</taxon>
        <taxon>Viridiplantae</taxon>
        <taxon>Chlorophyta</taxon>
        <taxon>core chlorophytes</taxon>
        <taxon>Chlorophyceae</taxon>
        <taxon>CS clade</taxon>
        <taxon>Chlamydomonadales</taxon>
        <taxon>Volvocaceae</taxon>
        <taxon>Volvox</taxon>
    </lineage>
</organism>
<dbReference type="AlphaFoldDB" id="D8U958"/>
<keyword evidence="2" id="KW-1185">Reference proteome</keyword>
<name>D8U958_VOLCA</name>
<dbReference type="Proteomes" id="UP000001058">
    <property type="component" value="Unassembled WGS sequence"/>
</dbReference>
<sequence>MHGAFCYSTTQFDELEWQHGRWTNNRVVQRQGCGEGGFWVQAGSWRASHNQLHLPAAALDLLGYCLVSSNLGGFIPKDRRMRALAAWTENCLESRKSTHSGRCSAGMQWIQFS</sequence>
<dbReference type="EMBL" id="GL378370">
    <property type="protein sequence ID" value="EFJ43694.1"/>
    <property type="molecule type" value="Genomic_DNA"/>
</dbReference>
<protein>
    <submittedName>
        <fullName evidence="1">Uncharacterized protein</fullName>
    </submittedName>
</protein>
<dbReference type="InParanoid" id="D8U958"/>
<accession>D8U958</accession>